<dbReference type="Pfam" id="PF13765">
    <property type="entry name" value="PRY"/>
    <property type="match status" value="1"/>
</dbReference>
<dbReference type="InterPro" id="IPR001841">
    <property type="entry name" value="Znf_RING"/>
</dbReference>
<dbReference type="Pfam" id="PF13445">
    <property type="entry name" value="zf-RING_UBOX"/>
    <property type="match status" value="1"/>
</dbReference>
<dbReference type="Ensembl" id="ENSLACT00000008549.1">
    <property type="protein sequence ID" value="ENSLACP00000008481.1"/>
    <property type="gene ID" value="ENSLACG00000007507.1"/>
</dbReference>
<dbReference type="SMART" id="SM00184">
    <property type="entry name" value="RING"/>
    <property type="match status" value="1"/>
</dbReference>
<dbReference type="InterPro" id="IPR001870">
    <property type="entry name" value="B30.2/SPRY"/>
</dbReference>
<dbReference type="Pfam" id="PF00643">
    <property type="entry name" value="zf-B_box"/>
    <property type="match status" value="1"/>
</dbReference>
<dbReference type="InParanoid" id="H3AFR0"/>
<reference evidence="9" key="3">
    <citation type="submission" date="2025-09" db="UniProtKB">
        <authorList>
            <consortium name="Ensembl"/>
        </authorList>
    </citation>
    <scope>IDENTIFICATION</scope>
</reference>
<keyword evidence="2 4" id="KW-0863">Zinc-finger</keyword>
<dbReference type="InterPro" id="IPR003879">
    <property type="entry name" value="Butyrophylin_SPRY"/>
</dbReference>
<evidence type="ECO:0000259" key="8">
    <source>
        <dbReference type="PROSITE" id="PS50188"/>
    </source>
</evidence>
<reference evidence="10" key="1">
    <citation type="submission" date="2011-08" db="EMBL/GenBank/DDBJ databases">
        <title>The draft genome of Latimeria chalumnae.</title>
        <authorList>
            <person name="Di Palma F."/>
            <person name="Alfoldi J."/>
            <person name="Johnson J."/>
            <person name="Berlin A."/>
            <person name="Gnerre S."/>
            <person name="Jaffe D."/>
            <person name="MacCallum I."/>
            <person name="Young S."/>
            <person name="Walker B.J."/>
            <person name="Lander E."/>
            <person name="Lindblad-Toh K."/>
        </authorList>
    </citation>
    <scope>NUCLEOTIDE SEQUENCE [LARGE SCALE GENOMIC DNA]</scope>
    <source>
        <strain evidence="10">Wild caught</strain>
    </source>
</reference>
<dbReference type="SMART" id="SM00336">
    <property type="entry name" value="BBOX"/>
    <property type="match status" value="1"/>
</dbReference>
<evidence type="ECO:0000256" key="1">
    <source>
        <dbReference type="ARBA" id="ARBA00022723"/>
    </source>
</evidence>
<dbReference type="FunCoup" id="H3AFR0">
    <property type="interactions" value="2163"/>
</dbReference>
<dbReference type="EMBL" id="AFYH01163680">
    <property type="status" value="NOT_ANNOTATED_CDS"/>
    <property type="molecule type" value="Genomic_DNA"/>
</dbReference>
<dbReference type="InterPro" id="IPR017907">
    <property type="entry name" value="Znf_RING_CS"/>
</dbReference>
<dbReference type="GO" id="GO:0004842">
    <property type="term" value="F:ubiquitin-protein transferase activity"/>
    <property type="evidence" value="ECO:0007669"/>
    <property type="project" value="InterPro"/>
</dbReference>
<name>H3AFR0_LATCH</name>
<dbReference type="HOGENOM" id="CLU_013137_0_3_1"/>
<dbReference type="Pfam" id="PF00622">
    <property type="entry name" value="SPRY"/>
    <property type="match status" value="1"/>
</dbReference>
<dbReference type="InterPro" id="IPR050143">
    <property type="entry name" value="TRIM/RBCC"/>
</dbReference>
<dbReference type="AlphaFoldDB" id="H3AFR0"/>
<dbReference type="EMBL" id="AFYH01163678">
    <property type="status" value="NOT_ANNOTATED_CDS"/>
    <property type="molecule type" value="Genomic_DNA"/>
</dbReference>
<protein>
    <recommendedName>
        <fullName evidence="11">Tripartite motif containing 35</fullName>
    </recommendedName>
</protein>
<keyword evidence="10" id="KW-1185">Reference proteome</keyword>
<evidence type="ECO:0000256" key="4">
    <source>
        <dbReference type="PROSITE-ProRule" id="PRU00024"/>
    </source>
</evidence>
<feature type="coiled-coil region" evidence="5">
    <location>
        <begin position="164"/>
        <end position="224"/>
    </location>
</feature>
<evidence type="ECO:0000256" key="2">
    <source>
        <dbReference type="ARBA" id="ARBA00022771"/>
    </source>
</evidence>
<dbReference type="InterPro" id="IPR006574">
    <property type="entry name" value="PRY"/>
</dbReference>
<evidence type="ECO:0000256" key="5">
    <source>
        <dbReference type="SAM" id="Coils"/>
    </source>
</evidence>
<dbReference type="CDD" id="cd13733">
    <property type="entry name" value="SPRY_PRY_C-I_1"/>
    <property type="match status" value="1"/>
</dbReference>
<dbReference type="EMBL" id="AFYH01163677">
    <property type="status" value="NOT_ANNOTATED_CDS"/>
    <property type="molecule type" value="Genomic_DNA"/>
</dbReference>
<dbReference type="GO" id="GO:0016567">
    <property type="term" value="P:protein ubiquitination"/>
    <property type="evidence" value="ECO:0007669"/>
    <property type="project" value="InterPro"/>
</dbReference>
<dbReference type="InterPro" id="IPR027370">
    <property type="entry name" value="Znf-RING_euk"/>
</dbReference>
<feature type="domain" description="B30.2/SPRY" evidence="8">
    <location>
        <begin position="294"/>
        <end position="491"/>
    </location>
</feature>
<dbReference type="Gene3D" id="3.30.160.60">
    <property type="entry name" value="Classic Zinc Finger"/>
    <property type="match status" value="1"/>
</dbReference>
<dbReference type="PROSITE" id="PS50119">
    <property type="entry name" value="ZF_BBOX"/>
    <property type="match status" value="1"/>
</dbReference>
<dbReference type="InterPro" id="IPR000315">
    <property type="entry name" value="Znf_B-box"/>
</dbReference>
<dbReference type="SMART" id="SM00504">
    <property type="entry name" value="Ubox"/>
    <property type="match status" value="1"/>
</dbReference>
<feature type="domain" description="B box-type" evidence="7">
    <location>
        <begin position="94"/>
        <end position="135"/>
    </location>
</feature>
<evidence type="ECO:0000313" key="10">
    <source>
        <dbReference type="Proteomes" id="UP000008672"/>
    </source>
</evidence>
<dbReference type="PANTHER" id="PTHR24103">
    <property type="entry name" value="E3 UBIQUITIN-PROTEIN LIGASE TRIM"/>
    <property type="match status" value="1"/>
</dbReference>
<evidence type="ECO:0000313" key="9">
    <source>
        <dbReference type="Ensembl" id="ENSLACP00000008481.1"/>
    </source>
</evidence>
<dbReference type="GeneTree" id="ENSGT00970000193390"/>
<keyword evidence="1" id="KW-0479">Metal-binding</keyword>
<accession>H3AFR0</accession>
<dbReference type="SMART" id="SM00589">
    <property type="entry name" value="PRY"/>
    <property type="match status" value="1"/>
</dbReference>
<evidence type="ECO:0000256" key="3">
    <source>
        <dbReference type="ARBA" id="ARBA00022833"/>
    </source>
</evidence>
<dbReference type="PROSITE" id="PS50188">
    <property type="entry name" value="B302_SPRY"/>
    <property type="match status" value="1"/>
</dbReference>
<dbReference type="SMART" id="SM00449">
    <property type="entry name" value="SPRY"/>
    <property type="match status" value="1"/>
</dbReference>
<feature type="domain" description="RING-type" evidence="6">
    <location>
        <begin position="23"/>
        <end position="63"/>
    </location>
</feature>
<reference evidence="9" key="2">
    <citation type="submission" date="2025-08" db="UniProtKB">
        <authorList>
            <consortium name="Ensembl"/>
        </authorList>
    </citation>
    <scope>IDENTIFICATION</scope>
</reference>
<evidence type="ECO:0008006" key="11">
    <source>
        <dbReference type="Google" id="ProtNLM"/>
    </source>
</evidence>
<dbReference type="eggNOG" id="KOG2177">
    <property type="taxonomic scope" value="Eukaryota"/>
</dbReference>
<sequence length="491" mass="56643">EEAAVCNMDSKSCTGVLEDEMTCPICQELFKDPVTLRCGHTFCRECVCEYWKGNAIPACLICRADSAISDLITNYTLRNIVDTYKKVGKKPKEESESVCSQHKKVLELYCLEDQEAICLICEKSRKHENHKCLPIEEAAQEFKEELKESLKPLQDTQWKIVELKEKYRGNLNNIHDQADKTEKQIKGDFVKLHQFLHEEEKNLLADLKKEKEEKEQKMRAMEESIVHDLTSVSKIIKDIQQKMDEEDQIFLKATIKARYTEKYQGRLKSTVCSQNIYLSSDIDGYKYTDRLQYRVWKKMLKIITPGSVSMTLTVTLDPNTAHPKLTLSEDLMAVRRGSTWRDDLPDNPERFDYYFCVLGSEGFTSGRHSWVVDVGNKTKWSLGVARESANRKGENVYLNPKHGYWTVLLENGGEYNAGTDGWTRLELEKIPKKVLVCVDYEAGKVSFYNADDMSHIYTFTDNFTEKIFPYFCPCSNSDGKNGEPLRICPLY</sequence>
<dbReference type="PRINTS" id="PR01407">
    <property type="entry name" value="BUTYPHLNCDUF"/>
</dbReference>
<dbReference type="SUPFAM" id="SSF49899">
    <property type="entry name" value="Concanavalin A-like lectins/glucanases"/>
    <property type="match status" value="1"/>
</dbReference>
<organism evidence="9 10">
    <name type="scientific">Latimeria chalumnae</name>
    <name type="common">Coelacanth</name>
    <dbReference type="NCBI Taxonomy" id="7897"/>
    <lineage>
        <taxon>Eukaryota</taxon>
        <taxon>Metazoa</taxon>
        <taxon>Chordata</taxon>
        <taxon>Craniata</taxon>
        <taxon>Vertebrata</taxon>
        <taxon>Euteleostomi</taxon>
        <taxon>Coelacanthiformes</taxon>
        <taxon>Coelacanthidae</taxon>
        <taxon>Latimeria</taxon>
    </lineage>
</organism>
<dbReference type="EMBL" id="AFYH01163681">
    <property type="status" value="NOT_ANNOTATED_CDS"/>
    <property type="molecule type" value="Genomic_DNA"/>
</dbReference>
<dbReference type="InterPro" id="IPR003877">
    <property type="entry name" value="SPRY_dom"/>
</dbReference>
<dbReference type="Gene3D" id="3.30.40.10">
    <property type="entry name" value="Zinc/RING finger domain, C3HC4 (zinc finger)"/>
    <property type="match status" value="1"/>
</dbReference>
<evidence type="ECO:0000259" key="7">
    <source>
        <dbReference type="PROSITE" id="PS50119"/>
    </source>
</evidence>
<dbReference type="InterPro" id="IPR013320">
    <property type="entry name" value="ConA-like_dom_sf"/>
</dbReference>
<dbReference type="InterPro" id="IPR043136">
    <property type="entry name" value="B30.2/SPRY_sf"/>
</dbReference>
<dbReference type="OMA" id="MANIWEK"/>
<keyword evidence="5" id="KW-0175">Coiled coil</keyword>
<keyword evidence="3" id="KW-0862">Zinc</keyword>
<dbReference type="PROSITE" id="PS00518">
    <property type="entry name" value="ZF_RING_1"/>
    <property type="match status" value="1"/>
</dbReference>
<proteinExistence type="predicted"/>
<dbReference type="InterPro" id="IPR003613">
    <property type="entry name" value="Ubox_domain"/>
</dbReference>
<dbReference type="SUPFAM" id="SSF57850">
    <property type="entry name" value="RING/U-box"/>
    <property type="match status" value="1"/>
</dbReference>
<evidence type="ECO:0000259" key="6">
    <source>
        <dbReference type="PROSITE" id="PS50089"/>
    </source>
</evidence>
<dbReference type="FunFam" id="2.60.120.920:FF:000004">
    <property type="entry name" value="Butyrophilin subfamily 1 member A1"/>
    <property type="match status" value="1"/>
</dbReference>
<dbReference type="Proteomes" id="UP000008672">
    <property type="component" value="Unassembled WGS sequence"/>
</dbReference>
<dbReference type="PROSITE" id="PS50089">
    <property type="entry name" value="ZF_RING_2"/>
    <property type="match status" value="1"/>
</dbReference>
<dbReference type="SUPFAM" id="SSF57845">
    <property type="entry name" value="B-box zinc-binding domain"/>
    <property type="match status" value="1"/>
</dbReference>
<dbReference type="InterPro" id="IPR013083">
    <property type="entry name" value="Znf_RING/FYVE/PHD"/>
</dbReference>
<dbReference type="GO" id="GO:0008270">
    <property type="term" value="F:zinc ion binding"/>
    <property type="evidence" value="ECO:0007669"/>
    <property type="project" value="UniProtKB-KW"/>
</dbReference>
<dbReference type="Gene3D" id="2.60.120.920">
    <property type="match status" value="1"/>
</dbReference>
<dbReference type="EMBL" id="AFYH01163679">
    <property type="status" value="NOT_ANNOTATED_CDS"/>
    <property type="molecule type" value="Genomic_DNA"/>
</dbReference>